<feature type="coiled-coil region" evidence="1">
    <location>
        <begin position="801"/>
        <end position="835"/>
    </location>
</feature>
<feature type="compositionally biased region" description="Polar residues" evidence="2">
    <location>
        <begin position="135"/>
        <end position="144"/>
    </location>
</feature>
<evidence type="ECO:0000256" key="1">
    <source>
        <dbReference type="SAM" id="Coils"/>
    </source>
</evidence>
<dbReference type="CDD" id="cd00201">
    <property type="entry name" value="WW"/>
    <property type="match status" value="2"/>
</dbReference>
<dbReference type="PROSITE" id="PS01159">
    <property type="entry name" value="WW_DOMAIN_1"/>
    <property type="match status" value="2"/>
</dbReference>
<feature type="compositionally biased region" description="Acidic residues" evidence="2">
    <location>
        <begin position="74"/>
        <end position="83"/>
    </location>
</feature>
<dbReference type="OrthoDB" id="2367685at2759"/>
<evidence type="ECO:0000259" key="3">
    <source>
        <dbReference type="PROSITE" id="PS50020"/>
    </source>
</evidence>
<feature type="region of interest" description="Disordered" evidence="2">
    <location>
        <begin position="21"/>
        <end position="147"/>
    </location>
</feature>
<dbReference type="PROSITE" id="PS50020">
    <property type="entry name" value="WW_DOMAIN_2"/>
    <property type="match status" value="2"/>
</dbReference>
<reference evidence="5" key="1">
    <citation type="journal article" date="2018" name="Gigascience">
        <title>Genome assembly of the Pink Ipe (Handroanthus impetiginosus, Bignoniaceae), a highly valued, ecologically keystone Neotropical timber forest tree.</title>
        <authorList>
            <person name="Silva-Junior O.B."/>
            <person name="Grattapaglia D."/>
            <person name="Novaes E."/>
            <person name="Collevatti R.G."/>
        </authorList>
    </citation>
    <scope>NUCLEOTIDE SEQUENCE [LARGE SCALE GENOMIC DNA]</scope>
    <source>
        <strain evidence="5">cv. UFG-1</strain>
    </source>
</reference>
<feature type="compositionally biased region" description="Polar residues" evidence="2">
    <location>
        <begin position="47"/>
        <end position="61"/>
    </location>
</feature>
<gene>
    <name evidence="4" type="ORF">CDL12_11350</name>
</gene>
<feature type="region of interest" description="Disordered" evidence="2">
    <location>
        <begin position="855"/>
        <end position="899"/>
    </location>
</feature>
<protein>
    <recommendedName>
        <fullName evidence="3">WW domain-containing protein</fullName>
    </recommendedName>
</protein>
<dbReference type="Gene3D" id="2.20.70.10">
    <property type="match status" value="2"/>
</dbReference>
<dbReference type="InterPro" id="IPR036020">
    <property type="entry name" value="WW_dom_sf"/>
</dbReference>
<dbReference type="Proteomes" id="UP000231279">
    <property type="component" value="Unassembled WGS sequence"/>
</dbReference>
<dbReference type="SUPFAM" id="SSF51045">
    <property type="entry name" value="WW domain"/>
    <property type="match status" value="2"/>
</dbReference>
<evidence type="ECO:0000313" key="5">
    <source>
        <dbReference type="Proteomes" id="UP000231279"/>
    </source>
</evidence>
<sequence>MGRRKERRLAAISAAGRRVKLDLFAEPSGDLGGSSAQEEVEGDSDTKTQAELPSSPAPSSGLQPQNPLLLLEQYSDEELDEGSTEGHNHAVAEDPSIGIDDKTKTVAGKETQDIENNDGKEPTAQKAEQPVMDNASAQDPSQNLEKGRTNEAEVVATLGEHLVGDVRLGWKMVLHEESNQYYYWNIETGETSWEVPDVLATESVTMHAEKVVGDTEGKMDTIIGSYESRIPLGMEEGDHLTGKLNVDSKFNCQTGDNADQGTNMDGSDEGSKDDSIDNEEGNRDANENHGTSSAGQYSIENKGGNDLSSKLIKFSESLLERLKPVKGLDCHLEGQDLMLKCKLEIEIRLADIKALASHESSLLPFWLHSECQLKLLEATVDGVTQHHNPASMGGFKATLESHQGIGEGIEIDPSKRKALFPAGESHAECIPEKSNLEAHNDGVTNMEHVTLANYSSTLPVNYSQGKSEITGTEEESKSTPRSSLPSGEDVDMDVDMEVEDTTPFKSAYGGASVAHYLVSTEPSNLHDAHAGHESAMPEQGLSVPPPTEGWIPPPPPDNEPFPPPPPDDEPFPPPPPDEPPETSYPPPSHLVSVQPFPYPEQYSLSYPGSNLEYYGQTNTEVPGTTLYAHSGGGQVAVSHLPHYYEPVSNVYSAAPLMVNPVEPAAYYDLQNETLNPVSLISGTTKSSTTQSQLVPGSLDTGTAGIVQSHAEDGSSLLPKTNVDVVKSAHGMVKAPPEVPDAQPSIGAPASSSVTNVVPVSSTSDTATSVSAAAAAAAAKAQTKVGRGKKRPVAVVSTLRSNKKVSSLVDKWKAAKEELNEEEEEPEDAYKILEKKRQREIEEWRAHQIASGEAKDNANFQPLGGDWRERVKRKKAQKMKETEENSSDAPIKGNQQPDLVELSKGLPSGWQVYWDDSSKQVYYGNMLTSETTWSRPSG</sequence>
<keyword evidence="1" id="KW-0175">Coiled coil</keyword>
<keyword evidence="5" id="KW-1185">Reference proteome</keyword>
<evidence type="ECO:0000313" key="4">
    <source>
        <dbReference type="EMBL" id="PIN16004.1"/>
    </source>
</evidence>
<feature type="compositionally biased region" description="Low complexity" evidence="2">
    <location>
        <begin position="62"/>
        <end position="71"/>
    </location>
</feature>
<feature type="compositionally biased region" description="Polar residues" evidence="2">
    <location>
        <begin position="288"/>
        <end position="299"/>
    </location>
</feature>
<name>A0A2G9HEQ0_9LAMI</name>
<feature type="compositionally biased region" description="Polar residues" evidence="2">
    <location>
        <begin position="251"/>
        <end position="265"/>
    </location>
</feature>
<feature type="region of interest" description="Disordered" evidence="2">
    <location>
        <begin position="251"/>
        <end position="302"/>
    </location>
</feature>
<dbReference type="PANTHER" id="PTHR47852">
    <property type="entry name" value="OS06G0298400 PROTEIN"/>
    <property type="match status" value="1"/>
</dbReference>
<organism evidence="4 5">
    <name type="scientific">Handroanthus impetiginosus</name>
    <dbReference type="NCBI Taxonomy" id="429701"/>
    <lineage>
        <taxon>Eukaryota</taxon>
        <taxon>Viridiplantae</taxon>
        <taxon>Streptophyta</taxon>
        <taxon>Embryophyta</taxon>
        <taxon>Tracheophyta</taxon>
        <taxon>Spermatophyta</taxon>
        <taxon>Magnoliopsida</taxon>
        <taxon>eudicotyledons</taxon>
        <taxon>Gunneridae</taxon>
        <taxon>Pentapetalae</taxon>
        <taxon>asterids</taxon>
        <taxon>lamiids</taxon>
        <taxon>Lamiales</taxon>
        <taxon>Bignoniaceae</taxon>
        <taxon>Crescentiina</taxon>
        <taxon>Tabebuia alliance</taxon>
        <taxon>Handroanthus</taxon>
    </lineage>
</organism>
<feature type="compositionally biased region" description="Basic and acidic residues" evidence="2">
    <location>
        <begin position="269"/>
        <end position="287"/>
    </location>
</feature>
<feature type="region of interest" description="Disordered" evidence="2">
    <location>
        <begin position="734"/>
        <end position="753"/>
    </location>
</feature>
<dbReference type="InterPro" id="IPR001202">
    <property type="entry name" value="WW_dom"/>
</dbReference>
<accession>A0A2G9HEQ0</accession>
<evidence type="ECO:0000256" key="2">
    <source>
        <dbReference type="SAM" id="MobiDB-lite"/>
    </source>
</evidence>
<feature type="region of interest" description="Disordered" evidence="2">
    <location>
        <begin position="524"/>
        <end position="594"/>
    </location>
</feature>
<comment type="caution">
    <text evidence="4">The sequence shown here is derived from an EMBL/GenBank/DDBJ whole genome shotgun (WGS) entry which is preliminary data.</text>
</comment>
<dbReference type="EMBL" id="NKXS01001979">
    <property type="protein sequence ID" value="PIN16004.1"/>
    <property type="molecule type" value="Genomic_DNA"/>
</dbReference>
<feature type="region of interest" description="Disordered" evidence="2">
    <location>
        <begin position="460"/>
        <end position="490"/>
    </location>
</feature>
<proteinExistence type="predicted"/>
<dbReference type="AlphaFoldDB" id="A0A2G9HEQ0"/>
<dbReference type="STRING" id="429701.A0A2G9HEQ0"/>
<dbReference type="PANTHER" id="PTHR47852:SF2">
    <property type="entry name" value="WW DOMAIN-CONTAINING PROTEIN"/>
    <property type="match status" value="1"/>
</dbReference>
<dbReference type="Pfam" id="PF00397">
    <property type="entry name" value="WW"/>
    <property type="match status" value="2"/>
</dbReference>
<feature type="domain" description="WW" evidence="3">
    <location>
        <begin position="903"/>
        <end position="937"/>
    </location>
</feature>
<feature type="compositionally biased region" description="Polar residues" evidence="2">
    <location>
        <begin position="460"/>
        <end position="470"/>
    </location>
</feature>
<feature type="compositionally biased region" description="Pro residues" evidence="2">
    <location>
        <begin position="543"/>
        <end position="588"/>
    </location>
</feature>
<dbReference type="SMART" id="SM00456">
    <property type="entry name" value="WW"/>
    <property type="match status" value="2"/>
</dbReference>
<feature type="domain" description="WW" evidence="3">
    <location>
        <begin position="164"/>
        <end position="198"/>
    </location>
</feature>